<evidence type="ECO:0000256" key="2">
    <source>
        <dbReference type="ARBA" id="ARBA00008361"/>
    </source>
</evidence>
<comment type="subunit">
    <text evidence="3">Homodimer.</text>
</comment>
<dbReference type="Pfam" id="PF10017">
    <property type="entry name" value="Methyltransf_33"/>
    <property type="match status" value="1"/>
</dbReference>
<dbReference type="InterPro" id="IPR029063">
    <property type="entry name" value="SAM-dependent_MTases_sf"/>
</dbReference>
<evidence type="ECO:0000256" key="4">
    <source>
        <dbReference type="ARBA" id="ARBA00022589"/>
    </source>
</evidence>
<dbReference type="Proteomes" id="UP000293360">
    <property type="component" value="Unassembled WGS sequence"/>
</dbReference>
<evidence type="ECO:0000256" key="6">
    <source>
        <dbReference type="ARBA" id="ARBA00022679"/>
    </source>
</evidence>
<evidence type="ECO:0000259" key="10">
    <source>
        <dbReference type="Pfam" id="PF10017"/>
    </source>
</evidence>
<dbReference type="PANTHER" id="PTHR43397:SF1">
    <property type="entry name" value="ERGOTHIONEINE BIOSYNTHESIS PROTEIN 1"/>
    <property type="match status" value="1"/>
</dbReference>
<gene>
    <name evidence="11" type="ORF">DL764_000380</name>
</gene>
<feature type="domain" description="Histidine-specific methyltransferase SAM-dependent" evidence="10">
    <location>
        <begin position="27"/>
        <end position="353"/>
    </location>
</feature>
<dbReference type="InterPro" id="IPR019257">
    <property type="entry name" value="MeTrfase_dom"/>
</dbReference>
<dbReference type="AlphaFoldDB" id="A0A4Q4TWG0"/>
<comment type="pathway">
    <text evidence="1">Alkaloid biosynthesis; ergot alkaloid biosynthesis.</text>
</comment>
<proteinExistence type="inferred from homology"/>
<dbReference type="GO" id="GO:0008168">
    <property type="term" value="F:methyltransferase activity"/>
    <property type="evidence" value="ECO:0007669"/>
    <property type="project" value="UniProtKB-KW"/>
</dbReference>
<dbReference type="PANTHER" id="PTHR43397">
    <property type="entry name" value="ERGOTHIONEINE BIOSYNTHESIS PROTEIN 1"/>
    <property type="match status" value="1"/>
</dbReference>
<evidence type="ECO:0000256" key="9">
    <source>
        <dbReference type="ARBA" id="ARBA00049425"/>
    </source>
</evidence>
<dbReference type="InterPro" id="IPR051128">
    <property type="entry name" value="EgtD_Methyltrsf_superfamily"/>
</dbReference>
<dbReference type="EC" id="2.1.1.261" evidence="8"/>
<comment type="similarity">
    <text evidence="2">Belongs to the methyltransferase superfamily.</text>
</comment>
<sequence length="358" mass="40783">MALPDVTPKAQPTIIDIRRSNFEGTIHQQVIDGLTKEPKTLPALLFYSTEGLQHWNRHSHEPEFYPRREEIRILKEKANEIASTIADNSVVVDMGSARLDKVIHLLYALEAQQKNIIYYALDLSTTELASTLQAIPTKDFHHVRFSALYGTFGDGLQWLKETPVIRDLPHCMLLFGLTIGNYSRPNAAAFLRRVAEDALAGNAMQNSSILLTVDRCKLPTKVLRAYTSEGVVPFALEALKYGNRLLRQGHGEEGLQLQLPDEGRAVFDPDEWYFHSEWNYILGRHEASLITRCRDIELGPPLEEVVVRQEEKILFGCSYKYDKQEREELISKAGLRNTRVWEVEGCDVAFYELKLGEV</sequence>
<evidence type="ECO:0000313" key="11">
    <source>
        <dbReference type="EMBL" id="RYP10944.1"/>
    </source>
</evidence>
<dbReference type="NCBIfam" id="TIGR03439">
    <property type="entry name" value="methyl_EasF"/>
    <property type="match status" value="1"/>
</dbReference>
<keyword evidence="7" id="KW-0949">S-adenosyl-L-methionine</keyword>
<accession>A0A4Q4TWG0</accession>
<comment type="caution">
    <text evidence="11">The sequence shown here is derived from an EMBL/GenBank/DDBJ whole genome shotgun (WGS) entry which is preliminary data.</text>
</comment>
<dbReference type="PIRSF" id="PIRSF018005">
    <property type="entry name" value="UCP018005"/>
    <property type="match status" value="1"/>
</dbReference>
<evidence type="ECO:0000256" key="7">
    <source>
        <dbReference type="ARBA" id="ARBA00022691"/>
    </source>
</evidence>
<keyword evidence="12" id="KW-1185">Reference proteome</keyword>
<evidence type="ECO:0000256" key="1">
    <source>
        <dbReference type="ARBA" id="ARBA00005107"/>
    </source>
</evidence>
<dbReference type="InterPro" id="IPR017805">
    <property type="entry name" value="SAM_MeTrfase_EasF-type_put"/>
</dbReference>
<organism evidence="11 12">
    <name type="scientific">Monosporascus ibericus</name>
    <dbReference type="NCBI Taxonomy" id="155417"/>
    <lineage>
        <taxon>Eukaryota</taxon>
        <taxon>Fungi</taxon>
        <taxon>Dikarya</taxon>
        <taxon>Ascomycota</taxon>
        <taxon>Pezizomycotina</taxon>
        <taxon>Sordariomycetes</taxon>
        <taxon>Xylariomycetidae</taxon>
        <taxon>Xylariales</taxon>
        <taxon>Xylariales incertae sedis</taxon>
        <taxon>Monosporascus</taxon>
    </lineage>
</organism>
<protein>
    <recommendedName>
        <fullName evidence="8">4-dimethylallyltryptophan N-methyltransferase</fullName>
        <ecNumber evidence="8">2.1.1.261</ecNumber>
    </recommendedName>
</protein>
<keyword evidence="4" id="KW-0017">Alkaloid metabolism</keyword>
<dbReference type="InterPro" id="IPR017804">
    <property type="entry name" value="MeTrfase_EgtD-like"/>
</dbReference>
<evidence type="ECO:0000256" key="5">
    <source>
        <dbReference type="ARBA" id="ARBA00022603"/>
    </source>
</evidence>
<evidence type="ECO:0000256" key="3">
    <source>
        <dbReference type="ARBA" id="ARBA00011738"/>
    </source>
</evidence>
<keyword evidence="5" id="KW-0489">Methyltransferase</keyword>
<keyword evidence="6" id="KW-0808">Transferase</keyword>
<name>A0A4Q4TWG0_9PEZI</name>
<reference evidence="11 12" key="1">
    <citation type="submission" date="2018-06" db="EMBL/GenBank/DDBJ databases">
        <title>Complete Genomes of Monosporascus.</title>
        <authorList>
            <person name="Robinson A.J."/>
            <person name="Natvig D.O."/>
        </authorList>
    </citation>
    <scope>NUCLEOTIDE SEQUENCE [LARGE SCALE GENOMIC DNA]</scope>
    <source>
        <strain evidence="11 12">CBS 110550</strain>
    </source>
</reference>
<dbReference type="GO" id="GO:0009820">
    <property type="term" value="P:alkaloid metabolic process"/>
    <property type="evidence" value="ECO:0007669"/>
    <property type="project" value="UniProtKB-KW"/>
</dbReference>
<dbReference type="OrthoDB" id="659at2759"/>
<dbReference type="STRING" id="155417.A0A4Q4TWG0"/>
<evidence type="ECO:0000256" key="8">
    <source>
        <dbReference type="ARBA" id="ARBA00039094"/>
    </source>
</evidence>
<dbReference type="EMBL" id="QJNU01000010">
    <property type="protein sequence ID" value="RYP10944.1"/>
    <property type="molecule type" value="Genomic_DNA"/>
</dbReference>
<comment type="catalytic activity">
    <reaction evidence="9">
        <text>4-(3-methylbut-2-enyl)-L-tryptophan + S-adenosyl-L-methionine = 4-(3-methylbut-2-enyl)-L-abrine + S-adenosyl-L-homocysteine + H(+)</text>
        <dbReference type="Rhea" id="RHEA:34435"/>
        <dbReference type="ChEBI" id="CHEBI:15378"/>
        <dbReference type="ChEBI" id="CHEBI:57856"/>
        <dbReference type="ChEBI" id="CHEBI:58209"/>
        <dbReference type="ChEBI" id="CHEBI:59789"/>
        <dbReference type="ChEBI" id="CHEBI:67248"/>
        <dbReference type="EC" id="2.1.1.261"/>
    </reaction>
</comment>
<dbReference type="GO" id="GO:0032259">
    <property type="term" value="P:methylation"/>
    <property type="evidence" value="ECO:0007669"/>
    <property type="project" value="UniProtKB-KW"/>
</dbReference>
<dbReference type="Gene3D" id="3.40.50.150">
    <property type="entry name" value="Vaccinia Virus protein VP39"/>
    <property type="match status" value="1"/>
</dbReference>
<evidence type="ECO:0000313" key="12">
    <source>
        <dbReference type="Proteomes" id="UP000293360"/>
    </source>
</evidence>